<sequence>GRLQLKAEYDSQGRVIKQTDALGQSVSISHQICLRGVKGGLGRSAALRVLAGSQGLSAVGALPFSLIPALSLLMARL</sequence>
<evidence type="ECO:0000313" key="2">
    <source>
        <dbReference type="Proteomes" id="UP001237156"/>
    </source>
</evidence>
<name>A0AAW6RME8_9BURK</name>
<dbReference type="Proteomes" id="UP001237156">
    <property type="component" value="Unassembled WGS sequence"/>
</dbReference>
<dbReference type="RefSeq" id="WP_279524572.1">
    <property type="nucleotide sequence ID" value="NZ_JARVII010000015.1"/>
</dbReference>
<evidence type="ECO:0000313" key="1">
    <source>
        <dbReference type="EMBL" id="MDG9699731.1"/>
    </source>
</evidence>
<organism evidence="1 2">
    <name type="scientific">Ottowia cancrivicina</name>
    <dbReference type="NCBI Taxonomy" id="3040346"/>
    <lineage>
        <taxon>Bacteria</taxon>
        <taxon>Pseudomonadati</taxon>
        <taxon>Pseudomonadota</taxon>
        <taxon>Betaproteobacteria</taxon>
        <taxon>Burkholderiales</taxon>
        <taxon>Comamonadaceae</taxon>
        <taxon>Ottowia</taxon>
    </lineage>
</organism>
<proteinExistence type="predicted"/>
<accession>A0AAW6RME8</accession>
<reference evidence="1 2" key="1">
    <citation type="submission" date="2023-04" db="EMBL/GenBank/DDBJ databases">
        <title>Ottowia paracancer sp. nov., isolated from human stomach.</title>
        <authorList>
            <person name="Song Y."/>
        </authorList>
    </citation>
    <scope>NUCLEOTIDE SEQUENCE [LARGE SCALE GENOMIC DNA]</scope>
    <source>
        <strain evidence="1 2">10c7w1</strain>
    </source>
</reference>
<dbReference type="EMBL" id="JARVII010000015">
    <property type="protein sequence ID" value="MDG9699731.1"/>
    <property type="molecule type" value="Genomic_DNA"/>
</dbReference>
<keyword evidence="2" id="KW-1185">Reference proteome</keyword>
<dbReference type="AlphaFoldDB" id="A0AAW6RME8"/>
<dbReference type="NCBIfam" id="TIGR01643">
    <property type="entry name" value="YD_repeat_2x"/>
    <property type="match status" value="1"/>
</dbReference>
<feature type="non-terminal residue" evidence="1">
    <location>
        <position position="1"/>
    </location>
</feature>
<gene>
    <name evidence="1" type="ORF">QB898_08420</name>
</gene>
<comment type="caution">
    <text evidence="1">The sequence shown here is derived from an EMBL/GenBank/DDBJ whole genome shotgun (WGS) entry which is preliminary data.</text>
</comment>
<protein>
    <submittedName>
        <fullName evidence="1">RHS repeat protein</fullName>
    </submittedName>
</protein>
<dbReference type="InterPro" id="IPR006530">
    <property type="entry name" value="YD"/>
</dbReference>